<evidence type="ECO:0000313" key="6">
    <source>
        <dbReference type="EMBL" id="VEL28880.1"/>
    </source>
</evidence>
<evidence type="ECO:0000313" key="7">
    <source>
        <dbReference type="Proteomes" id="UP000784294"/>
    </source>
</evidence>
<evidence type="ECO:0000256" key="3">
    <source>
        <dbReference type="PROSITE-ProRule" id="PRU00176"/>
    </source>
</evidence>
<protein>
    <recommendedName>
        <fullName evidence="5">RRM domain-containing protein</fullName>
    </recommendedName>
</protein>
<dbReference type="Gene3D" id="3.30.70.330">
    <property type="match status" value="2"/>
</dbReference>
<evidence type="ECO:0000256" key="4">
    <source>
        <dbReference type="SAM" id="SignalP"/>
    </source>
</evidence>
<dbReference type="AlphaFoldDB" id="A0A3S5C1B7"/>
<feature type="non-terminal residue" evidence="6">
    <location>
        <position position="120"/>
    </location>
</feature>
<dbReference type="GO" id="GO:0000785">
    <property type="term" value="C:chromatin"/>
    <property type="evidence" value="ECO:0007669"/>
    <property type="project" value="TreeGrafter"/>
</dbReference>
<dbReference type="PROSITE" id="PS50102">
    <property type="entry name" value="RRM"/>
    <property type="match status" value="1"/>
</dbReference>
<evidence type="ECO:0000256" key="1">
    <source>
        <dbReference type="ARBA" id="ARBA00004123"/>
    </source>
</evidence>
<keyword evidence="3" id="KW-0694">RNA-binding</keyword>
<proteinExistence type="predicted"/>
<evidence type="ECO:0000259" key="5">
    <source>
        <dbReference type="PROSITE" id="PS50102"/>
    </source>
</evidence>
<dbReference type="Proteomes" id="UP000784294">
    <property type="component" value="Unassembled WGS sequence"/>
</dbReference>
<accession>A0A3S5C1B7</accession>
<dbReference type="Pfam" id="PF00076">
    <property type="entry name" value="RRM_1"/>
    <property type="match status" value="1"/>
</dbReference>
<feature type="domain" description="RRM" evidence="5">
    <location>
        <begin position="7"/>
        <end position="91"/>
    </location>
</feature>
<comment type="subcellular location">
    <subcellularLocation>
        <location evidence="1">Nucleus</location>
    </subcellularLocation>
</comment>
<feature type="chain" id="PRO_5018637713" description="RRM domain-containing protein" evidence="4">
    <location>
        <begin position="25"/>
        <end position="120"/>
    </location>
</feature>
<dbReference type="InterPro" id="IPR035979">
    <property type="entry name" value="RBD_domain_sf"/>
</dbReference>
<dbReference type="GO" id="GO:0010468">
    <property type="term" value="P:regulation of gene expression"/>
    <property type="evidence" value="ECO:0007669"/>
    <property type="project" value="TreeGrafter"/>
</dbReference>
<reference evidence="6" key="1">
    <citation type="submission" date="2018-11" db="EMBL/GenBank/DDBJ databases">
        <authorList>
            <consortium name="Pathogen Informatics"/>
        </authorList>
    </citation>
    <scope>NUCLEOTIDE SEQUENCE</scope>
</reference>
<keyword evidence="2" id="KW-0539">Nucleus</keyword>
<feature type="signal peptide" evidence="4">
    <location>
        <begin position="1"/>
        <end position="24"/>
    </location>
</feature>
<dbReference type="EMBL" id="CAAALY010098444">
    <property type="protein sequence ID" value="VEL28880.1"/>
    <property type="molecule type" value="Genomic_DNA"/>
</dbReference>
<name>A0A3S5C1B7_9PLAT</name>
<comment type="caution">
    <text evidence="6">The sequence shown here is derived from an EMBL/GenBank/DDBJ whole genome shotgun (WGS) entry which is preliminary data.</text>
</comment>
<dbReference type="PANTHER" id="PTHR48033">
    <property type="entry name" value="RNA-BINDING (RRM/RBD/RNP MOTIFS) FAMILY PROTEIN"/>
    <property type="match status" value="1"/>
</dbReference>
<keyword evidence="7" id="KW-1185">Reference proteome</keyword>
<dbReference type="InterPro" id="IPR012677">
    <property type="entry name" value="Nucleotide-bd_a/b_plait_sf"/>
</dbReference>
<dbReference type="OrthoDB" id="1875751at2759"/>
<organism evidence="6 7">
    <name type="scientific">Protopolystoma xenopodis</name>
    <dbReference type="NCBI Taxonomy" id="117903"/>
    <lineage>
        <taxon>Eukaryota</taxon>
        <taxon>Metazoa</taxon>
        <taxon>Spiralia</taxon>
        <taxon>Lophotrochozoa</taxon>
        <taxon>Platyhelminthes</taxon>
        <taxon>Monogenea</taxon>
        <taxon>Polyopisthocotylea</taxon>
        <taxon>Polystomatidea</taxon>
        <taxon>Polystomatidae</taxon>
        <taxon>Protopolystoma</taxon>
    </lineage>
</organism>
<dbReference type="SMART" id="SM00360">
    <property type="entry name" value="RRM"/>
    <property type="match status" value="1"/>
</dbReference>
<gene>
    <name evidence="6" type="ORF">PXEA_LOCUS22320</name>
</gene>
<keyword evidence="4" id="KW-0732">Signal</keyword>
<dbReference type="GO" id="GO:0005654">
    <property type="term" value="C:nucleoplasm"/>
    <property type="evidence" value="ECO:0007669"/>
    <property type="project" value="TreeGrafter"/>
</dbReference>
<evidence type="ECO:0000256" key="2">
    <source>
        <dbReference type="ARBA" id="ARBA00023242"/>
    </source>
</evidence>
<dbReference type="PANTHER" id="PTHR48033:SF10">
    <property type="entry name" value="RNA-BINDING PROTEIN SQUID"/>
    <property type="match status" value="1"/>
</dbReference>
<sequence length="120" mass="13743">MGDCINRQIMVTVLYLSLIMLLESLKAYFSKFGVVEESIVMMDSRTGRSRGFGYVRYKDSVAVDAVLTQKPHIIDTKEVDPKKCNINMKGKNRRSLKIFVGGVPFDYDEEVLRVYFSQFG</sequence>
<dbReference type="InterPro" id="IPR000504">
    <property type="entry name" value="RRM_dom"/>
</dbReference>
<dbReference type="GO" id="GO:0003723">
    <property type="term" value="F:RNA binding"/>
    <property type="evidence" value="ECO:0007669"/>
    <property type="project" value="UniProtKB-UniRule"/>
</dbReference>
<dbReference type="SUPFAM" id="SSF54928">
    <property type="entry name" value="RNA-binding domain, RBD"/>
    <property type="match status" value="1"/>
</dbReference>